<accession>T1CCN3</accession>
<evidence type="ECO:0000313" key="1">
    <source>
        <dbReference type="EMBL" id="EQD79143.1"/>
    </source>
</evidence>
<dbReference type="AlphaFoldDB" id="T1CCN3"/>
<protein>
    <recommendedName>
        <fullName evidence="2">Phosphoadenosine phosphosulfate reductase</fullName>
    </recommendedName>
</protein>
<proteinExistence type="predicted"/>
<dbReference type="EMBL" id="AUZX01001419">
    <property type="protein sequence ID" value="EQD79143.1"/>
    <property type="molecule type" value="Genomic_DNA"/>
</dbReference>
<comment type="caution">
    <text evidence="1">The sequence shown here is derived from an EMBL/GenBank/DDBJ whole genome shotgun (WGS) entry which is preliminary data.</text>
</comment>
<dbReference type="SUPFAM" id="SSF52402">
    <property type="entry name" value="Adenine nucleotide alpha hydrolases-like"/>
    <property type="match status" value="1"/>
</dbReference>
<dbReference type="Gene3D" id="3.40.50.620">
    <property type="entry name" value="HUPs"/>
    <property type="match status" value="1"/>
</dbReference>
<reference evidence="1" key="2">
    <citation type="journal article" date="2014" name="ISME J.">
        <title>Microbial stratification in low pH oxic and suboxic macroscopic growths along an acid mine drainage.</title>
        <authorList>
            <person name="Mendez-Garcia C."/>
            <person name="Mesa V."/>
            <person name="Sprenger R.R."/>
            <person name="Richter M."/>
            <person name="Diez M.S."/>
            <person name="Solano J."/>
            <person name="Bargiela R."/>
            <person name="Golyshina O.V."/>
            <person name="Manteca A."/>
            <person name="Ramos J.L."/>
            <person name="Gallego J.R."/>
            <person name="Llorente I."/>
            <person name="Martins Dos Santos V.A."/>
            <person name="Jensen O.N."/>
            <person name="Pelaez A.I."/>
            <person name="Sanchez J."/>
            <person name="Ferrer M."/>
        </authorList>
    </citation>
    <scope>NUCLEOTIDE SEQUENCE</scope>
</reference>
<gene>
    <name evidence="1" type="ORF">B1A_01891</name>
</gene>
<name>T1CCN3_9ZZZZ</name>
<feature type="non-terminal residue" evidence="1">
    <location>
        <position position="38"/>
    </location>
</feature>
<reference evidence="1" key="1">
    <citation type="submission" date="2013-08" db="EMBL/GenBank/DDBJ databases">
        <authorList>
            <person name="Mendez C."/>
            <person name="Richter M."/>
            <person name="Ferrer M."/>
            <person name="Sanchez J."/>
        </authorList>
    </citation>
    <scope>NUCLEOTIDE SEQUENCE</scope>
</reference>
<organism evidence="1">
    <name type="scientific">mine drainage metagenome</name>
    <dbReference type="NCBI Taxonomy" id="410659"/>
    <lineage>
        <taxon>unclassified sequences</taxon>
        <taxon>metagenomes</taxon>
        <taxon>ecological metagenomes</taxon>
    </lineage>
</organism>
<dbReference type="InterPro" id="IPR014729">
    <property type="entry name" value="Rossmann-like_a/b/a_fold"/>
</dbReference>
<sequence>MDILEKLYLKNKRWIITYSGGKDSTALVVLGLYMKEIH</sequence>
<evidence type="ECO:0008006" key="2">
    <source>
        <dbReference type="Google" id="ProtNLM"/>
    </source>
</evidence>